<gene>
    <name evidence="1" type="ORF">SAMN05421880_10465</name>
</gene>
<dbReference type="EMBL" id="FOUF01000004">
    <property type="protein sequence ID" value="SFM02050.1"/>
    <property type="molecule type" value="Genomic_DNA"/>
</dbReference>
<keyword evidence="2" id="KW-1185">Reference proteome</keyword>
<dbReference type="STRING" id="52442.SAMN05421880_10465"/>
<dbReference type="Proteomes" id="UP000199561">
    <property type="component" value="Unassembled WGS sequence"/>
</dbReference>
<protein>
    <submittedName>
        <fullName evidence="1">Uncharacterized protein</fullName>
    </submittedName>
</protein>
<dbReference type="AlphaFoldDB" id="A0A1I4MG14"/>
<sequence length="143" mass="15635">MKFWLAFFFISYRGTGTVIRQDLRRNTAKFLTITQICASDGVLYFDLKILTASTPIQFNLDPSAGRVGVCGFRSAGHGATTQNSHSIPRGCNAVMHALIKSRNLHRSVDSPKGGGENYCKAGIFIMSAPELAINGIWVHNSTK</sequence>
<name>A0A1I4MG14_9PROT</name>
<accession>A0A1I4MG14</accession>
<reference evidence="1 2" key="1">
    <citation type="submission" date="2016-10" db="EMBL/GenBank/DDBJ databases">
        <authorList>
            <person name="de Groot N.N."/>
        </authorList>
    </citation>
    <scope>NUCLEOTIDE SEQUENCE [LARGE SCALE GENOMIC DNA]</scope>
    <source>
        <strain evidence="1 2">Nm146</strain>
    </source>
</reference>
<organism evidence="1 2">
    <name type="scientific">Nitrosomonas nitrosa</name>
    <dbReference type="NCBI Taxonomy" id="52442"/>
    <lineage>
        <taxon>Bacteria</taxon>
        <taxon>Pseudomonadati</taxon>
        <taxon>Pseudomonadota</taxon>
        <taxon>Betaproteobacteria</taxon>
        <taxon>Nitrosomonadales</taxon>
        <taxon>Nitrosomonadaceae</taxon>
        <taxon>Nitrosomonas</taxon>
    </lineage>
</organism>
<proteinExistence type="predicted"/>
<evidence type="ECO:0000313" key="2">
    <source>
        <dbReference type="Proteomes" id="UP000199561"/>
    </source>
</evidence>
<evidence type="ECO:0000313" key="1">
    <source>
        <dbReference type="EMBL" id="SFM02050.1"/>
    </source>
</evidence>